<feature type="domain" description="FHA" evidence="6">
    <location>
        <begin position="127"/>
        <end position="176"/>
    </location>
</feature>
<feature type="binding site" evidence="4">
    <location>
        <begin position="1033"/>
        <end position="1040"/>
    </location>
    <ligand>
        <name>ATP</name>
        <dbReference type="ChEBI" id="CHEBI:30616"/>
    </ligand>
</feature>
<keyword evidence="5" id="KW-1133">Transmembrane helix</keyword>
<evidence type="ECO:0008006" key="10">
    <source>
        <dbReference type="Google" id="ProtNLM"/>
    </source>
</evidence>
<dbReference type="EMBL" id="BLZR01000001">
    <property type="protein sequence ID" value="GFP74235.1"/>
    <property type="molecule type" value="Genomic_DNA"/>
</dbReference>
<dbReference type="SUPFAM" id="SSF52540">
    <property type="entry name" value="P-loop containing nucleoside triphosphate hydrolases"/>
    <property type="match status" value="2"/>
</dbReference>
<gene>
    <name evidence="8" type="ORF">bsdtw1_00280</name>
</gene>
<dbReference type="InterPro" id="IPR023839">
    <property type="entry name" value="Firmicutes_EssC_C"/>
</dbReference>
<dbReference type="Pfam" id="PF01580">
    <property type="entry name" value="FtsK_SpoIIIE"/>
    <property type="match status" value="2"/>
</dbReference>
<dbReference type="InterPro" id="IPR027417">
    <property type="entry name" value="P-loop_NTPase"/>
</dbReference>
<organism evidence="8 9">
    <name type="scientific">Clostridium fungisolvens</name>
    <dbReference type="NCBI Taxonomy" id="1604897"/>
    <lineage>
        <taxon>Bacteria</taxon>
        <taxon>Bacillati</taxon>
        <taxon>Bacillota</taxon>
        <taxon>Clostridia</taxon>
        <taxon>Eubacteriales</taxon>
        <taxon>Clostridiaceae</taxon>
        <taxon>Clostridium</taxon>
    </lineage>
</organism>
<dbReference type="PANTHER" id="PTHR22683">
    <property type="entry name" value="SPORULATION PROTEIN RELATED"/>
    <property type="match status" value="1"/>
</dbReference>
<accession>A0A6V8SCP9</accession>
<dbReference type="Pfam" id="PF00498">
    <property type="entry name" value="FHA"/>
    <property type="match status" value="1"/>
</dbReference>
<evidence type="ECO:0000256" key="5">
    <source>
        <dbReference type="SAM" id="Phobius"/>
    </source>
</evidence>
<protein>
    <recommendedName>
        <fullName evidence="10">Type VII secretion protein EssC</fullName>
    </recommendedName>
</protein>
<dbReference type="PROSITE" id="PS50006">
    <property type="entry name" value="FHA_DOMAIN"/>
    <property type="match status" value="1"/>
</dbReference>
<dbReference type="Gene3D" id="3.40.50.300">
    <property type="entry name" value="P-loop containing nucleotide triphosphate hydrolases"/>
    <property type="match status" value="2"/>
</dbReference>
<keyword evidence="5" id="KW-0472">Membrane</keyword>
<feature type="transmembrane region" description="Helical" evidence="5">
    <location>
        <begin position="289"/>
        <end position="309"/>
    </location>
</feature>
<reference evidence="8 9" key="1">
    <citation type="submission" date="2020-07" db="EMBL/GenBank/DDBJ databases">
        <title>A new beta-1,3-glucan-decomposing anaerobic bacterium isolated from anoxic soil subjected to biological soil disinfestation.</title>
        <authorList>
            <person name="Ueki A."/>
            <person name="Tonouchi A."/>
        </authorList>
    </citation>
    <scope>NUCLEOTIDE SEQUENCE [LARGE SCALE GENOMIC DNA]</scope>
    <source>
        <strain evidence="8 9">TW1</strain>
    </source>
</reference>
<name>A0A6V8SCP9_9CLOT</name>
<evidence type="ECO:0000313" key="9">
    <source>
        <dbReference type="Proteomes" id="UP000580568"/>
    </source>
</evidence>
<keyword evidence="3 4" id="KW-0067">ATP-binding</keyword>
<feature type="domain" description="FtsK" evidence="7">
    <location>
        <begin position="1017"/>
        <end position="1200"/>
    </location>
</feature>
<dbReference type="PANTHER" id="PTHR22683:SF1">
    <property type="entry name" value="TYPE VII SECRETION SYSTEM PROTEIN ESSC"/>
    <property type="match status" value="1"/>
</dbReference>
<dbReference type="CDD" id="cd00060">
    <property type="entry name" value="FHA"/>
    <property type="match status" value="1"/>
</dbReference>
<feature type="binding site" evidence="4">
    <location>
        <begin position="702"/>
        <end position="709"/>
    </location>
    <ligand>
        <name>ATP</name>
        <dbReference type="ChEBI" id="CHEBI:30616"/>
    </ligand>
</feature>
<dbReference type="InterPro" id="IPR000253">
    <property type="entry name" value="FHA_dom"/>
</dbReference>
<keyword evidence="5" id="KW-0812">Transmembrane</keyword>
<evidence type="ECO:0000259" key="7">
    <source>
        <dbReference type="PROSITE" id="PS50901"/>
    </source>
</evidence>
<dbReference type="SUPFAM" id="SSF49879">
    <property type="entry name" value="SMAD/FHA domain"/>
    <property type="match status" value="1"/>
</dbReference>
<feature type="domain" description="FtsK" evidence="7">
    <location>
        <begin position="680"/>
        <end position="876"/>
    </location>
</feature>
<evidence type="ECO:0000256" key="3">
    <source>
        <dbReference type="ARBA" id="ARBA00022840"/>
    </source>
</evidence>
<dbReference type="RefSeq" id="WP_183275801.1">
    <property type="nucleotide sequence ID" value="NZ_BLZR01000001.1"/>
</dbReference>
<dbReference type="Proteomes" id="UP000580568">
    <property type="component" value="Unassembled WGS sequence"/>
</dbReference>
<dbReference type="Gene3D" id="2.60.200.20">
    <property type="match status" value="1"/>
</dbReference>
<feature type="transmembrane region" description="Helical" evidence="5">
    <location>
        <begin position="262"/>
        <end position="283"/>
    </location>
</feature>
<dbReference type="GO" id="GO:0003677">
    <property type="term" value="F:DNA binding"/>
    <property type="evidence" value="ECO:0007669"/>
    <property type="project" value="InterPro"/>
</dbReference>
<keyword evidence="2 4" id="KW-0547">Nucleotide-binding</keyword>
<dbReference type="GO" id="GO:0016020">
    <property type="term" value="C:membrane"/>
    <property type="evidence" value="ECO:0007669"/>
    <property type="project" value="UniProtKB-SubCell"/>
</dbReference>
<evidence type="ECO:0000313" key="8">
    <source>
        <dbReference type="EMBL" id="GFP74235.1"/>
    </source>
</evidence>
<sequence>MDNRYKIIISSKKLYKEIELEPEAQEIRIGTSVDCDVRLRKELFFGQIELTFVKKNSEWSIFCSENLYISLGDVRKLLTKQLTHGEKITVKYQDSDNELFELSFMIDFDYEKKNYNKKIMISGRSQIKIGGTNDCDIKITDKYLGDDCFFLKYVNNKFQIEDYKTRYGIYVNGLKVTKEVIKDCDFFSVVGFSFYYKQGAIYTTSDNTLQVNGLSYELVENHNTHFEYPKFNRNTRIQYVVPEEELEIQQPIQKPQKPKNNIAMSLIPAVVMLAMTIVLRGVMGGGGTFVIYSAVSMTLGIVMSITVYFQDKSNYKKDYAKRIETYNKYIEEKRKVIEEVRADELRIRNLIYESLENSIREVECFGRRLFEKTPGDIDFLQVYLGKGKIVSSNEVKYTKQDFIDLEDPLAILPEQVAEDYRYIEDAPIISDFNASCGVGVVGEKSEIKQIIKNFTLDIAVRCFYGEVKFVYIFNENDVQEMSWIRWLRNVENKQLDVRNIICDEESKNVLLENLYIILSARENAKQENKELSFDEYYVIFVTDTSAISSHPVSKYIKNCADYGFTFVFFEEYEENLPQGCTEVIRIESKQKGIALKTKNGDELASFIYPSITNETALEVALKLGAVTVDEVTLEGQLTKNISMFELLGILSVEDLNLSERWNKALVYNSMAAPLGVKSKNQMVYLDISDKAGAHGPHGLVAGTTGSGKSEIIQTYILSMASLFHPYEVGFVIIDFKGGGMANQFKSLPHLIGTITNIDGREINRSLLSIKAELVKRQRMFSECGVNHINDYIKLYKASKVAEPLPHLIMIVDEFAELKAEYPDFMKEIISAARIGRTLGIHLILATQKPAGVVDNQIWSNSNFKLCLKVQTREDSNEVIKTPLAAEIVEPGRAYFQVGNNEIFDLFQSAYSGGNVPTGNSMNENIFQIYERNVWGKKTLVYTNRKKQIVTETKSQLQAIVEYVSDFCEAKGINKLSGICLPSLEEIIKTDKLNYDNNSNFNISVPIGMFDDPEQQLQGEVILEPSKENIFVVGSAQSGKTVMLQTITYGLIRKYDPSQVSIYLIDCGSMVLKIFENSKHVGGVVLSNEEEKCKNLFKLLNTIVVERKNILSSKGVGNFSSYLDAGYKDIPMIVVAIDNMAAFKEYFPDQADELNSLSREAQGVGISFIITAATSNAISYRAQANFGRKIVLNCNDTNEYSSVLGHCRETPRENPGSGLIMMDRRILEYQVAIFGKGDKEAERSMELKQFIEQRNPSCSCKAREIPMVPEKLILQQAMAANSTEFRKKGILPIGMDFATVSYSSINLNNCGSMTLLGDAECKERFTLNLLRLMKETIIFHNIEVYVIDDKAKVLKESSSFGFVKRYTSDVSEGIEFVNEYCDEISRRRDDEDRPYLILVLNNAEVFKKICNDRSDSKAFTEVIKGANSAGAFILLTVVDNQPVGFNASDVLKALKDERKAILFAPLSESKMFEISGRNRNEGSFDKTMGYRFEGGVYTRIKIFD</sequence>
<comment type="caution">
    <text evidence="8">The sequence shown here is derived from an EMBL/GenBank/DDBJ whole genome shotgun (WGS) entry which is preliminary data.</text>
</comment>
<dbReference type="InterPro" id="IPR050206">
    <property type="entry name" value="FtsK/SpoIIIE/SftA"/>
</dbReference>
<evidence type="ECO:0000256" key="4">
    <source>
        <dbReference type="PROSITE-ProRule" id="PRU00289"/>
    </source>
</evidence>
<dbReference type="InterPro" id="IPR008984">
    <property type="entry name" value="SMAD_FHA_dom_sf"/>
</dbReference>
<dbReference type="GO" id="GO:0005524">
    <property type="term" value="F:ATP binding"/>
    <property type="evidence" value="ECO:0007669"/>
    <property type="project" value="UniProtKB-UniRule"/>
</dbReference>
<dbReference type="CDD" id="cd01127">
    <property type="entry name" value="TrwB_TraG_TraD_VirD4"/>
    <property type="match status" value="1"/>
</dbReference>
<keyword evidence="1" id="KW-0677">Repeat</keyword>
<evidence type="ECO:0000256" key="2">
    <source>
        <dbReference type="ARBA" id="ARBA00022741"/>
    </source>
</evidence>
<proteinExistence type="predicted"/>
<dbReference type="PROSITE" id="PS50901">
    <property type="entry name" value="FTSK"/>
    <property type="match status" value="2"/>
</dbReference>
<dbReference type="InterPro" id="IPR002543">
    <property type="entry name" value="FtsK_dom"/>
</dbReference>
<evidence type="ECO:0000259" key="6">
    <source>
        <dbReference type="PROSITE" id="PS50006"/>
    </source>
</evidence>
<evidence type="ECO:0000256" key="1">
    <source>
        <dbReference type="ARBA" id="ARBA00022737"/>
    </source>
</evidence>
<dbReference type="SMART" id="SM00382">
    <property type="entry name" value="AAA"/>
    <property type="match status" value="2"/>
</dbReference>
<dbReference type="InterPro" id="IPR003593">
    <property type="entry name" value="AAA+_ATPase"/>
</dbReference>
<dbReference type="NCBIfam" id="TIGR03928">
    <property type="entry name" value="T7_EssCb_Firm"/>
    <property type="match status" value="1"/>
</dbReference>
<keyword evidence="9" id="KW-1185">Reference proteome</keyword>